<keyword evidence="6" id="KW-1015">Disulfide bond</keyword>
<evidence type="ECO:0000313" key="12">
    <source>
        <dbReference type="Ensembl" id="ENSPNYP00000021558.1"/>
    </source>
</evidence>
<evidence type="ECO:0000256" key="6">
    <source>
        <dbReference type="ARBA" id="ARBA00023157"/>
    </source>
</evidence>
<keyword evidence="8" id="KW-0393">Immunoglobulin domain</keyword>
<reference evidence="12" key="1">
    <citation type="submission" date="2023-09" db="UniProtKB">
        <authorList>
            <consortium name="Ensembl"/>
        </authorList>
    </citation>
    <scope>IDENTIFICATION</scope>
</reference>
<dbReference type="Ensembl" id="ENSPNYT00000022077.1">
    <property type="protein sequence ID" value="ENSPNYP00000021558.1"/>
    <property type="gene ID" value="ENSPNYG00000016292.1"/>
</dbReference>
<dbReference type="PANTHER" id="PTHR11494:SF9">
    <property type="entry name" value="SI:DKEY-1H24.6"/>
    <property type="match status" value="1"/>
</dbReference>
<evidence type="ECO:0000256" key="8">
    <source>
        <dbReference type="ARBA" id="ARBA00023319"/>
    </source>
</evidence>
<name>A0A3B4GIY9_9CICH</name>
<dbReference type="OrthoDB" id="8654606at2759"/>
<dbReference type="InterPro" id="IPR040216">
    <property type="entry name" value="CTLA4/CD28"/>
</dbReference>
<feature type="chain" id="PRO_5044590492" evidence="11">
    <location>
        <begin position="19"/>
        <end position="216"/>
    </location>
</feature>
<keyword evidence="2 10" id="KW-0812">Transmembrane</keyword>
<dbReference type="GeneTree" id="ENSGT00990000203779"/>
<dbReference type="GO" id="GO:0042129">
    <property type="term" value="P:regulation of T cell proliferation"/>
    <property type="evidence" value="ECO:0007669"/>
    <property type="project" value="InterPro"/>
</dbReference>
<evidence type="ECO:0000256" key="2">
    <source>
        <dbReference type="ARBA" id="ARBA00022692"/>
    </source>
</evidence>
<feature type="region of interest" description="Disordered" evidence="9">
    <location>
        <begin position="191"/>
        <end position="216"/>
    </location>
</feature>
<evidence type="ECO:0000313" key="14">
    <source>
        <dbReference type="RefSeq" id="XP_005730950.1"/>
    </source>
</evidence>
<keyword evidence="3 11" id="KW-0732">Signal</keyword>
<evidence type="ECO:0000313" key="13">
    <source>
        <dbReference type="Proteomes" id="UP000695023"/>
    </source>
</evidence>
<feature type="signal peptide" evidence="11">
    <location>
        <begin position="1"/>
        <end position="18"/>
    </location>
</feature>
<evidence type="ECO:0000256" key="1">
    <source>
        <dbReference type="ARBA" id="ARBA00004479"/>
    </source>
</evidence>
<keyword evidence="5 10" id="KW-0472">Membrane</keyword>
<organism evidence="12">
    <name type="scientific">Pundamilia nyererei</name>
    <dbReference type="NCBI Taxonomy" id="303518"/>
    <lineage>
        <taxon>Eukaryota</taxon>
        <taxon>Metazoa</taxon>
        <taxon>Chordata</taxon>
        <taxon>Craniata</taxon>
        <taxon>Vertebrata</taxon>
        <taxon>Euteleostomi</taxon>
        <taxon>Actinopterygii</taxon>
        <taxon>Neopterygii</taxon>
        <taxon>Teleostei</taxon>
        <taxon>Neoteleostei</taxon>
        <taxon>Acanthomorphata</taxon>
        <taxon>Ovalentaria</taxon>
        <taxon>Cichlomorphae</taxon>
        <taxon>Cichliformes</taxon>
        <taxon>Cichlidae</taxon>
        <taxon>African cichlids</taxon>
        <taxon>Pseudocrenilabrinae</taxon>
        <taxon>Haplochromini</taxon>
        <taxon>Pundamilia</taxon>
    </lineage>
</organism>
<evidence type="ECO:0000256" key="11">
    <source>
        <dbReference type="SAM" id="SignalP"/>
    </source>
</evidence>
<sequence length="216" mass="25198">MRISWMFMCLLVCKSSHGTQDQSDSKCDWSGLTHHDSPDDNVTVTCPLILPEDEEILFYLMKNKTMIYNHTCKQNCTGMKWDAVELHKNGSNWFFTVKLGHSIRELYRCNITRTYPPPLTKKDGDPVLVIEFPHQCPKPPRNPTRVAPNTCQEFPWIWIMVIAIVSIYGVTVTIIALFNWLKLKNTENQSDYMNTKPRAPRDRKKKKGLQNIQRHF</sequence>
<keyword evidence="7" id="KW-0325">Glycoprotein</keyword>
<proteinExistence type="predicted"/>
<dbReference type="GO" id="GO:0009897">
    <property type="term" value="C:external side of plasma membrane"/>
    <property type="evidence" value="ECO:0007669"/>
    <property type="project" value="TreeGrafter"/>
</dbReference>
<evidence type="ECO:0000256" key="7">
    <source>
        <dbReference type="ARBA" id="ARBA00023180"/>
    </source>
</evidence>
<keyword evidence="13" id="KW-1185">Reference proteome</keyword>
<dbReference type="PANTHER" id="PTHR11494">
    <property type="entry name" value="CYTOTOXIC T-LYMPHOCYTE PROTEIN"/>
    <property type="match status" value="1"/>
</dbReference>
<feature type="compositionally biased region" description="Basic residues" evidence="9">
    <location>
        <begin position="201"/>
        <end position="216"/>
    </location>
</feature>
<evidence type="ECO:0000256" key="10">
    <source>
        <dbReference type="SAM" id="Phobius"/>
    </source>
</evidence>
<dbReference type="GeneID" id="102206458"/>
<reference evidence="14" key="2">
    <citation type="submission" date="2025-04" db="UniProtKB">
        <authorList>
            <consortium name="RefSeq"/>
        </authorList>
    </citation>
    <scope>IDENTIFICATION</scope>
</reference>
<dbReference type="Proteomes" id="UP000695023">
    <property type="component" value="Unplaced"/>
</dbReference>
<keyword evidence="4 10" id="KW-1133">Transmembrane helix</keyword>
<gene>
    <name evidence="14" type="primary">LOC102206458</name>
</gene>
<dbReference type="RefSeq" id="XP_005730950.1">
    <property type="nucleotide sequence ID" value="XM_005730893.1"/>
</dbReference>
<protein>
    <submittedName>
        <fullName evidence="12">Uncharacterized LOC102206458</fullName>
    </submittedName>
    <submittedName>
        <fullName evidence="14">Uncharacterized protein LOC102206458</fullName>
    </submittedName>
</protein>
<feature type="transmembrane region" description="Helical" evidence="10">
    <location>
        <begin position="156"/>
        <end position="181"/>
    </location>
</feature>
<evidence type="ECO:0000256" key="3">
    <source>
        <dbReference type="ARBA" id="ARBA00022729"/>
    </source>
</evidence>
<comment type="subcellular location">
    <subcellularLocation>
        <location evidence="1">Membrane</location>
        <topology evidence="1">Single-pass type I membrane protein</topology>
    </subcellularLocation>
</comment>
<evidence type="ECO:0000256" key="4">
    <source>
        <dbReference type="ARBA" id="ARBA00022989"/>
    </source>
</evidence>
<evidence type="ECO:0000256" key="9">
    <source>
        <dbReference type="SAM" id="MobiDB-lite"/>
    </source>
</evidence>
<dbReference type="GO" id="GO:0050852">
    <property type="term" value="P:T cell receptor signaling pathway"/>
    <property type="evidence" value="ECO:0007669"/>
    <property type="project" value="TreeGrafter"/>
</dbReference>
<accession>A0A3B4GIY9</accession>
<evidence type="ECO:0000256" key="5">
    <source>
        <dbReference type="ARBA" id="ARBA00023136"/>
    </source>
</evidence>
<dbReference type="AlphaFoldDB" id="A0A3B4GIY9"/>